<dbReference type="GO" id="GO:0008534">
    <property type="term" value="F:oxidized purine nucleobase lesion DNA N-glycosylase activity"/>
    <property type="evidence" value="ECO:0007669"/>
    <property type="project" value="InterPro"/>
</dbReference>
<keyword evidence="3" id="KW-0227">DNA damage</keyword>
<protein>
    <recommendedName>
        <fullName evidence="2">DNA-(apurinic or apyrimidinic site) lyase</fullName>
        <ecNumber evidence="2">4.2.99.18</ecNumber>
    </recommendedName>
</protein>
<proteinExistence type="inferred from homology"/>
<dbReference type="InterPro" id="IPR023170">
    <property type="entry name" value="HhH_base_excis_C"/>
</dbReference>
<evidence type="ECO:0000256" key="1">
    <source>
        <dbReference type="ARBA" id="ARBA00010679"/>
    </source>
</evidence>
<dbReference type="SMART" id="SM00478">
    <property type="entry name" value="ENDO3c"/>
    <property type="match status" value="1"/>
</dbReference>
<name>A0A645BUN5_9ZZZZ</name>
<dbReference type="CDD" id="cd00056">
    <property type="entry name" value="ENDO3c"/>
    <property type="match status" value="1"/>
</dbReference>
<dbReference type="PANTHER" id="PTHR10242:SF2">
    <property type="entry name" value="N-GLYCOSYLASE_DNA LYASE"/>
    <property type="match status" value="1"/>
</dbReference>
<evidence type="ECO:0000256" key="2">
    <source>
        <dbReference type="ARBA" id="ARBA00012720"/>
    </source>
</evidence>
<keyword evidence="7" id="KW-0511">Multifunctional enzyme</keyword>
<comment type="catalytic activity">
    <reaction evidence="9">
        <text>2'-deoxyribonucleotide-(2'-deoxyribose 5'-phosphate)-2'-deoxyribonucleotide-DNA = a 3'-end 2'-deoxyribonucleotide-(2,3-dehydro-2,3-deoxyribose 5'-phosphate)-DNA + a 5'-end 5'-phospho-2'-deoxyribonucleoside-DNA + H(+)</text>
        <dbReference type="Rhea" id="RHEA:66592"/>
        <dbReference type="Rhea" id="RHEA-COMP:13180"/>
        <dbReference type="Rhea" id="RHEA-COMP:16897"/>
        <dbReference type="Rhea" id="RHEA-COMP:17067"/>
        <dbReference type="ChEBI" id="CHEBI:15378"/>
        <dbReference type="ChEBI" id="CHEBI:136412"/>
        <dbReference type="ChEBI" id="CHEBI:157695"/>
        <dbReference type="ChEBI" id="CHEBI:167181"/>
        <dbReference type="EC" id="4.2.99.18"/>
    </reaction>
</comment>
<dbReference type="GO" id="GO:0140078">
    <property type="term" value="F:class I DNA-(apurinic or apyrimidinic site) endonuclease activity"/>
    <property type="evidence" value="ECO:0007669"/>
    <property type="project" value="UniProtKB-EC"/>
</dbReference>
<comment type="similarity">
    <text evidence="1">Belongs to the type-1 OGG1 family.</text>
</comment>
<dbReference type="Gene3D" id="3.30.310.260">
    <property type="match status" value="1"/>
</dbReference>
<evidence type="ECO:0000256" key="4">
    <source>
        <dbReference type="ARBA" id="ARBA00022801"/>
    </source>
</evidence>
<evidence type="ECO:0000256" key="7">
    <source>
        <dbReference type="ARBA" id="ARBA00023268"/>
    </source>
</evidence>
<dbReference type="EMBL" id="VSSQ01022685">
    <property type="protein sequence ID" value="MPM69160.1"/>
    <property type="molecule type" value="Genomic_DNA"/>
</dbReference>
<organism evidence="11">
    <name type="scientific">bioreactor metagenome</name>
    <dbReference type="NCBI Taxonomy" id="1076179"/>
    <lineage>
        <taxon>unclassified sequences</taxon>
        <taxon>metagenomes</taxon>
        <taxon>ecological metagenomes</taxon>
    </lineage>
</organism>
<keyword evidence="5" id="KW-0234">DNA repair</keyword>
<accession>A0A645BUN5</accession>
<dbReference type="InterPro" id="IPR052054">
    <property type="entry name" value="Oxidative_DNA_repair_enzyme"/>
</dbReference>
<keyword evidence="4" id="KW-0378">Hydrolase</keyword>
<dbReference type="Gene3D" id="1.10.1670.10">
    <property type="entry name" value="Helix-hairpin-Helix base-excision DNA repair enzymes (C-terminal)"/>
    <property type="match status" value="1"/>
</dbReference>
<comment type="caution">
    <text evidence="11">The sequence shown here is derived from an EMBL/GenBank/DDBJ whole genome shotgun (WGS) entry which is preliminary data.</text>
</comment>
<gene>
    <name evidence="11" type="ORF">SDC9_116104</name>
</gene>
<evidence type="ECO:0000256" key="8">
    <source>
        <dbReference type="ARBA" id="ARBA00023295"/>
    </source>
</evidence>
<keyword evidence="8" id="KW-0326">Glycosidase</keyword>
<sequence>MITINSPDFDPHKIAGSGQCFRLRPNAKGGYTLVALGRVLRLQKTPESCALDCDQAEYESLWRGYFDMDTDYAAIRAKADPEDVFLQRACAYGRGIRMLQQDPWEMLVSFIISQRKSIPAIQYCIEALCLRYGDPVMDEDGERLSSFPPARRLAALDEREFLACSLGYRAKYLLAAASMVASGKLDLKAIAALPDEALFSALLAVPGVGEKVANCVMLFGYHRLNRFPRDVWINRVEEREYGGAFPLERYSGDAGVLQQYIFYYARSAEYAGESAMPLPTRELQK</sequence>
<evidence type="ECO:0000259" key="10">
    <source>
        <dbReference type="SMART" id="SM00478"/>
    </source>
</evidence>
<dbReference type="SUPFAM" id="SSF55945">
    <property type="entry name" value="TATA-box binding protein-like"/>
    <property type="match status" value="1"/>
</dbReference>
<dbReference type="InterPro" id="IPR012904">
    <property type="entry name" value="OGG_N"/>
</dbReference>
<dbReference type="Gene3D" id="1.10.340.30">
    <property type="entry name" value="Hypothetical protein, domain 2"/>
    <property type="match status" value="1"/>
</dbReference>
<dbReference type="GO" id="GO:0006284">
    <property type="term" value="P:base-excision repair"/>
    <property type="evidence" value="ECO:0007669"/>
    <property type="project" value="InterPro"/>
</dbReference>
<reference evidence="11" key="1">
    <citation type="submission" date="2019-08" db="EMBL/GenBank/DDBJ databases">
        <authorList>
            <person name="Kucharzyk K."/>
            <person name="Murdoch R.W."/>
            <person name="Higgins S."/>
            <person name="Loffler F."/>
        </authorList>
    </citation>
    <scope>NUCLEOTIDE SEQUENCE</scope>
</reference>
<dbReference type="GO" id="GO:0003684">
    <property type="term" value="F:damaged DNA binding"/>
    <property type="evidence" value="ECO:0007669"/>
    <property type="project" value="InterPro"/>
</dbReference>
<dbReference type="AlphaFoldDB" id="A0A645BUN5"/>
<evidence type="ECO:0000256" key="9">
    <source>
        <dbReference type="ARBA" id="ARBA00044632"/>
    </source>
</evidence>
<dbReference type="EC" id="4.2.99.18" evidence="2"/>
<dbReference type="Pfam" id="PF07934">
    <property type="entry name" value="OGG_N"/>
    <property type="match status" value="1"/>
</dbReference>
<dbReference type="Pfam" id="PF00730">
    <property type="entry name" value="HhH-GPD"/>
    <property type="match status" value="1"/>
</dbReference>
<dbReference type="InterPro" id="IPR011257">
    <property type="entry name" value="DNA_glycosylase"/>
</dbReference>
<dbReference type="PANTHER" id="PTHR10242">
    <property type="entry name" value="8-OXOGUANINE DNA GLYCOSYLASE"/>
    <property type="match status" value="1"/>
</dbReference>
<keyword evidence="6" id="KW-0456">Lyase</keyword>
<feature type="domain" description="HhH-GPD" evidence="10">
    <location>
        <begin position="112"/>
        <end position="266"/>
    </location>
</feature>
<evidence type="ECO:0000256" key="6">
    <source>
        <dbReference type="ARBA" id="ARBA00023239"/>
    </source>
</evidence>
<evidence type="ECO:0000256" key="5">
    <source>
        <dbReference type="ARBA" id="ARBA00023204"/>
    </source>
</evidence>
<evidence type="ECO:0000313" key="11">
    <source>
        <dbReference type="EMBL" id="MPM69160.1"/>
    </source>
</evidence>
<dbReference type="SUPFAM" id="SSF48150">
    <property type="entry name" value="DNA-glycosylase"/>
    <property type="match status" value="1"/>
</dbReference>
<dbReference type="GO" id="GO:0006289">
    <property type="term" value="P:nucleotide-excision repair"/>
    <property type="evidence" value="ECO:0007669"/>
    <property type="project" value="InterPro"/>
</dbReference>
<evidence type="ECO:0000256" key="3">
    <source>
        <dbReference type="ARBA" id="ARBA00022763"/>
    </source>
</evidence>
<dbReference type="InterPro" id="IPR003265">
    <property type="entry name" value="HhH-GPD_domain"/>
</dbReference>